<organism evidence="3 4">
    <name type="scientific">Candidatus Pantoea edessiphila</name>
    <dbReference type="NCBI Taxonomy" id="2044610"/>
    <lineage>
        <taxon>Bacteria</taxon>
        <taxon>Pseudomonadati</taxon>
        <taxon>Pseudomonadota</taxon>
        <taxon>Gammaproteobacteria</taxon>
        <taxon>Enterobacterales</taxon>
        <taxon>Erwiniaceae</taxon>
        <taxon>Pantoea</taxon>
    </lineage>
</organism>
<evidence type="ECO:0000313" key="3">
    <source>
        <dbReference type="EMBL" id="PPI87309.1"/>
    </source>
</evidence>
<feature type="chain" id="PRO_5015155977" description="Outer membrane protein beta-barrel domain-containing protein" evidence="2">
    <location>
        <begin position="22"/>
        <end position="190"/>
    </location>
</feature>
<gene>
    <name evidence="3" type="ORF">CRV11_02155</name>
</gene>
<sequence>MMLKKFITGSTLILLSCFAQIANSNEGSITSGLDNSLLSLGIGSNTGGVFLKSNLLSNEVKGNTLDVGLGYNIDIKSLQLSPSVKSVFTRYEEATDGTSLSLGIGAKTRYRFNSHWSIYSQYHYAAECFSSKYPNTYHEISSGIIYTPDSIFSLDLGYRYVRLNNNSPSKSYAANEYLAKSPYLGVLIKF</sequence>
<evidence type="ECO:0000313" key="4">
    <source>
        <dbReference type="Proteomes" id="UP000296034"/>
    </source>
</evidence>
<dbReference type="Pfam" id="PF07437">
    <property type="entry name" value="YfaZ"/>
    <property type="match status" value="1"/>
</dbReference>
<dbReference type="SUPFAM" id="SSF56925">
    <property type="entry name" value="OMPA-like"/>
    <property type="match status" value="1"/>
</dbReference>
<dbReference type="Proteomes" id="UP000296034">
    <property type="component" value="Unassembled WGS sequence"/>
</dbReference>
<dbReference type="InterPro" id="IPR011250">
    <property type="entry name" value="OMP/PagP_B-barrel"/>
</dbReference>
<dbReference type="PROSITE" id="PS51257">
    <property type="entry name" value="PROKAR_LIPOPROTEIN"/>
    <property type="match status" value="1"/>
</dbReference>
<proteinExistence type="predicted"/>
<accession>A0A2P5SY93</accession>
<protein>
    <recommendedName>
        <fullName evidence="5">Outer membrane protein beta-barrel domain-containing protein</fullName>
    </recommendedName>
</protein>
<name>A0A2P5SY93_9GAMM</name>
<evidence type="ECO:0000256" key="1">
    <source>
        <dbReference type="ARBA" id="ARBA00022729"/>
    </source>
</evidence>
<dbReference type="AlphaFoldDB" id="A0A2P5SY93"/>
<feature type="signal peptide" evidence="2">
    <location>
        <begin position="1"/>
        <end position="21"/>
    </location>
</feature>
<dbReference type="EMBL" id="PDKS01000002">
    <property type="protein sequence ID" value="PPI87309.1"/>
    <property type="molecule type" value="Genomic_DNA"/>
</dbReference>
<dbReference type="InterPro" id="IPR053713">
    <property type="entry name" value="Bact_OM_Channel_sf"/>
</dbReference>
<evidence type="ECO:0000256" key="2">
    <source>
        <dbReference type="SAM" id="SignalP"/>
    </source>
</evidence>
<dbReference type="InterPro" id="IPR009998">
    <property type="entry name" value="YfaZ"/>
</dbReference>
<comment type="caution">
    <text evidence="3">The sequence shown here is derived from an EMBL/GenBank/DDBJ whole genome shotgun (WGS) entry which is preliminary data.</text>
</comment>
<evidence type="ECO:0008006" key="5">
    <source>
        <dbReference type="Google" id="ProtNLM"/>
    </source>
</evidence>
<dbReference type="Gene3D" id="2.40.160.40">
    <property type="entry name" value="monomeric porin ompg"/>
    <property type="match status" value="1"/>
</dbReference>
<keyword evidence="1 2" id="KW-0732">Signal</keyword>
<reference evidence="3 4" key="1">
    <citation type="journal article" date="2018" name="Genome Biol. Evol.">
        <title>Cladogenesis and Genomic Streamlining in Extracellular Endosymbionts of Tropical Stink Bugs.</title>
        <authorList>
            <person name="Otero-Bravo A."/>
            <person name="Goffredi S."/>
            <person name="Sabree Z.L."/>
        </authorList>
    </citation>
    <scope>NUCLEOTIDE SEQUENCE [LARGE SCALE GENOMIC DNA]</scope>
    <source>
        <strain evidence="3 4">SoET</strain>
    </source>
</reference>